<dbReference type="AlphaFoldDB" id="A0A6P0F062"/>
<keyword evidence="2" id="KW-1133">Transmembrane helix</keyword>
<comment type="caution">
    <text evidence="5">The sequence shown here is derived from an EMBL/GenBank/DDBJ whole genome shotgun (WGS) entry which is preliminary data.</text>
</comment>
<feature type="domain" description="YncI copper-binding" evidence="4">
    <location>
        <begin position="103"/>
        <end position="163"/>
    </location>
</feature>
<evidence type="ECO:0000259" key="4">
    <source>
        <dbReference type="Pfam" id="PF07987"/>
    </source>
</evidence>
<feature type="chain" id="PRO_5033558163" evidence="3">
    <location>
        <begin position="33"/>
        <end position="245"/>
    </location>
</feature>
<dbReference type="Pfam" id="PF07987">
    <property type="entry name" value="DUF1775"/>
    <property type="match status" value="1"/>
</dbReference>
<reference evidence="6 8" key="2">
    <citation type="submission" date="2020-02" db="EMBL/GenBank/DDBJ databases">
        <title>The WGS of Modestobacter muralis DSM 100205.</title>
        <authorList>
            <person name="Jiang Z."/>
        </authorList>
    </citation>
    <scope>NUCLEOTIDE SEQUENCE [LARGE SCALE GENOMIC DNA]</scope>
    <source>
        <strain evidence="6 8">DSM 100205</strain>
    </source>
</reference>
<dbReference type="Proteomes" id="UP000471152">
    <property type="component" value="Unassembled WGS sequence"/>
</dbReference>
<keyword evidence="2" id="KW-0812">Transmembrane</keyword>
<feature type="transmembrane region" description="Helical" evidence="2">
    <location>
        <begin position="218"/>
        <end position="237"/>
    </location>
</feature>
<proteinExistence type="predicted"/>
<dbReference type="InterPro" id="IPR012533">
    <property type="entry name" value="YcnI-copper_dom"/>
</dbReference>
<accession>A0A6P0F062</accession>
<keyword evidence="3" id="KW-0732">Signal</keyword>
<evidence type="ECO:0000313" key="6">
    <source>
        <dbReference type="EMBL" id="NEN53413.1"/>
    </source>
</evidence>
<sequence length="245" mass="23971">MINALFAPARQVAVVVGAALGTVVLAATTASAHVEATADGAQAGAGPVTVAFDIAAESDTAGITGVKTQLPAGLAPSSVSLASGPQGWVLAPTADGYEIAGPALEVGVNAELSVAITQLPADATTELPFKTLVNYSDNSEDAWIELPTADNPDPANPAPSITVTPAAASAPTAAPTSSSAPAPSSSTMPTSEAPASQAPTDTDTAAAATTDEGSSSTGLVIGLIAVIAVITGAVLWFRRRQSNAS</sequence>
<dbReference type="Proteomes" id="UP000468828">
    <property type="component" value="Unassembled WGS sequence"/>
</dbReference>
<dbReference type="RefSeq" id="WP_163613206.1">
    <property type="nucleotide sequence ID" value="NZ_JAAGWB010000069.1"/>
</dbReference>
<feature type="region of interest" description="Disordered" evidence="1">
    <location>
        <begin position="144"/>
        <end position="214"/>
    </location>
</feature>
<organism evidence="5 7">
    <name type="scientific">Modestobacter muralis</name>
    <dbReference type="NCBI Taxonomy" id="1608614"/>
    <lineage>
        <taxon>Bacteria</taxon>
        <taxon>Bacillati</taxon>
        <taxon>Actinomycetota</taxon>
        <taxon>Actinomycetes</taxon>
        <taxon>Geodermatophilales</taxon>
        <taxon>Geodermatophilaceae</taxon>
        <taxon>Modestobacter</taxon>
    </lineage>
</organism>
<gene>
    <name evidence="6" type="ORF">G3R41_21135</name>
    <name evidence="5" type="ORF">GCU67_20420</name>
</gene>
<evidence type="ECO:0000313" key="5">
    <source>
        <dbReference type="EMBL" id="NEK96513.1"/>
    </source>
</evidence>
<keyword evidence="7" id="KW-1185">Reference proteome</keyword>
<dbReference type="EMBL" id="JAAGWH010000066">
    <property type="protein sequence ID" value="NEK96513.1"/>
    <property type="molecule type" value="Genomic_DNA"/>
</dbReference>
<feature type="compositionally biased region" description="Low complexity" evidence="1">
    <location>
        <begin position="149"/>
        <end position="211"/>
    </location>
</feature>
<evidence type="ECO:0000313" key="8">
    <source>
        <dbReference type="Proteomes" id="UP000471152"/>
    </source>
</evidence>
<dbReference type="EMBL" id="JAAGWB010000069">
    <property type="protein sequence ID" value="NEN53413.1"/>
    <property type="molecule type" value="Genomic_DNA"/>
</dbReference>
<evidence type="ECO:0000313" key="7">
    <source>
        <dbReference type="Proteomes" id="UP000468828"/>
    </source>
</evidence>
<reference evidence="5 7" key="1">
    <citation type="submission" date="2020-01" db="EMBL/GenBank/DDBJ databases">
        <title>the WGS Modestobacter muralis CPCC 204518.</title>
        <authorList>
            <person name="Jiang Z."/>
        </authorList>
    </citation>
    <scope>NUCLEOTIDE SEQUENCE [LARGE SCALE GENOMIC DNA]</scope>
    <source>
        <strain evidence="5 7">DSM 100205</strain>
    </source>
</reference>
<dbReference type="Gene3D" id="2.60.40.2230">
    <property type="entry name" value="Uncharacterised protein YcnI-like PF07987, DUF1775"/>
    <property type="match status" value="1"/>
</dbReference>
<evidence type="ECO:0000256" key="1">
    <source>
        <dbReference type="SAM" id="MobiDB-lite"/>
    </source>
</evidence>
<evidence type="ECO:0000256" key="3">
    <source>
        <dbReference type="SAM" id="SignalP"/>
    </source>
</evidence>
<dbReference type="InterPro" id="IPR038507">
    <property type="entry name" value="YcnI-like_sf"/>
</dbReference>
<feature type="signal peptide" evidence="3">
    <location>
        <begin position="1"/>
        <end position="32"/>
    </location>
</feature>
<evidence type="ECO:0000256" key="2">
    <source>
        <dbReference type="SAM" id="Phobius"/>
    </source>
</evidence>
<name>A0A6P0F062_9ACTN</name>
<protein>
    <submittedName>
        <fullName evidence="5">DUF1775 domain-containing protein</fullName>
    </submittedName>
</protein>
<keyword evidence="2" id="KW-0472">Membrane</keyword>